<feature type="transmembrane region" description="Helical" evidence="6">
    <location>
        <begin position="46"/>
        <end position="67"/>
    </location>
</feature>
<evidence type="ECO:0000256" key="5">
    <source>
        <dbReference type="ARBA" id="ARBA00023136"/>
    </source>
</evidence>
<protein>
    <submittedName>
        <fullName evidence="8">Heme exporter protein C</fullName>
    </submittedName>
</protein>
<comment type="subcellular location">
    <subcellularLocation>
        <location evidence="1">Membrane</location>
        <topology evidence="1">Multi-pass membrane protein</topology>
    </subcellularLocation>
</comment>
<evidence type="ECO:0000256" key="4">
    <source>
        <dbReference type="ARBA" id="ARBA00022989"/>
    </source>
</evidence>
<dbReference type="GO" id="GO:0005886">
    <property type="term" value="C:plasma membrane"/>
    <property type="evidence" value="ECO:0007669"/>
    <property type="project" value="TreeGrafter"/>
</dbReference>
<dbReference type="PANTHER" id="PTHR30071:SF1">
    <property type="entry name" value="CYTOCHROME B_B6 PROTEIN-RELATED"/>
    <property type="match status" value="1"/>
</dbReference>
<feature type="domain" description="Cytochrome c assembly protein" evidence="7">
    <location>
        <begin position="11"/>
        <end position="165"/>
    </location>
</feature>
<evidence type="ECO:0000256" key="3">
    <source>
        <dbReference type="ARBA" id="ARBA00022748"/>
    </source>
</evidence>
<feature type="transmembrane region" description="Helical" evidence="6">
    <location>
        <begin position="114"/>
        <end position="130"/>
    </location>
</feature>
<proteinExistence type="predicted"/>
<dbReference type="AlphaFoldDB" id="A0A8J3D2V8"/>
<evidence type="ECO:0000259" key="7">
    <source>
        <dbReference type="Pfam" id="PF01578"/>
    </source>
</evidence>
<feature type="transmembrane region" description="Helical" evidence="6">
    <location>
        <begin position="142"/>
        <end position="162"/>
    </location>
</feature>
<dbReference type="PANTHER" id="PTHR30071">
    <property type="entry name" value="HEME EXPORTER PROTEIN C"/>
    <property type="match status" value="1"/>
</dbReference>
<dbReference type="EMBL" id="BMXF01000001">
    <property type="protein sequence ID" value="GHB61197.1"/>
    <property type="molecule type" value="Genomic_DNA"/>
</dbReference>
<feature type="transmembrane region" description="Helical" evidence="6">
    <location>
        <begin position="79"/>
        <end position="102"/>
    </location>
</feature>
<dbReference type="Pfam" id="PF01578">
    <property type="entry name" value="Cytochrom_C_asm"/>
    <property type="match status" value="1"/>
</dbReference>
<sequence>MFFMKKAWWKILTVIILYYVIFQGLLGTVPRQPILNETIRNLYFHVAMWPTMITLLLVSMVFAIRYLRSSNTVDDDKSAAFAKAGILFGILGCLSGSLWANYTWGDFWPNDPKLNGAAVGMLIYFAYLLLRSSFEDEQRRARISAVYNIFAFFVFIPLIYVLPRLTDSLHPGNGGNATFSSLDIDNNLRMVFYPACIGWILLGTWITSIRYRLNVIKRVQEERVAELSVNHHGAARAVND</sequence>
<evidence type="ECO:0000256" key="1">
    <source>
        <dbReference type="ARBA" id="ARBA00004141"/>
    </source>
</evidence>
<evidence type="ECO:0000256" key="6">
    <source>
        <dbReference type="SAM" id="Phobius"/>
    </source>
</evidence>
<name>A0A8J3D2V8_9BACT</name>
<keyword evidence="3" id="KW-0201">Cytochrome c-type biogenesis</keyword>
<keyword evidence="9" id="KW-1185">Reference proteome</keyword>
<reference evidence="8 9" key="1">
    <citation type="journal article" date="2014" name="Int. J. Syst. Evol. Microbiol.">
        <title>Complete genome sequence of Corynebacterium casei LMG S-19264T (=DSM 44701T), isolated from a smear-ripened cheese.</title>
        <authorList>
            <consortium name="US DOE Joint Genome Institute (JGI-PGF)"/>
            <person name="Walter F."/>
            <person name="Albersmeier A."/>
            <person name="Kalinowski J."/>
            <person name="Ruckert C."/>
        </authorList>
    </citation>
    <scope>NUCLEOTIDE SEQUENCE [LARGE SCALE GENOMIC DNA]</scope>
    <source>
        <strain evidence="8 9">KCTC 12866</strain>
    </source>
</reference>
<dbReference type="GO" id="GO:0020037">
    <property type="term" value="F:heme binding"/>
    <property type="evidence" value="ECO:0007669"/>
    <property type="project" value="InterPro"/>
</dbReference>
<dbReference type="Proteomes" id="UP000598271">
    <property type="component" value="Unassembled WGS sequence"/>
</dbReference>
<evidence type="ECO:0000313" key="9">
    <source>
        <dbReference type="Proteomes" id="UP000598271"/>
    </source>
</evidence>
<keyword evidence="5 6" id="KW-0472">Membrane</keyword>
<dbReference type="GO" id="GO:0017004">
    <property type="term" value="P:cytochrome complex assembly"/>
    <property type="evidence" value="ECO:0007669"/>
    <property type="project" value="UniProtKB-KW"/>
</dbReference>
<keyword evidence="2 6" id="KW-0812">Transmembrane</keyword>
<feature type="transmembrane region" description="Helical" evidence="6">
    <location>
        <begin position="191"/>
        <end position="213"/>
    </location>
</feature>
<keyword evidence="4 6" id="KW-1133">Transmembrane helix</keyword>
<dbReference type="InterPro" id="IPR045062">
    <property type="entry name" value="Cyt_c_biogenesis_CcsA/CcmC"/>
</dbReference>
<gene>
    <name evidence="8" type="ORF">GCM10007390_13710</name>
</gene>
<feature type="transmembrane region" description="Helical" evidence="6">
    <location>
        <begin position="7"/>
        <end position="26"/>
    </location>
</feature>
<evidence type="ECO:0000313" key="8">
    <source>
        <dbReference type="EMBL" id="GHB61197.1"/>
    </source>
</evidence>
<comment type="caution">
    <text evidence="8">The sequence shown here is derived from an EMBL/GenBank/DDBJ whole genome shotgun (WGS) entry which is preliminary data.</text>
</comment>
<evidence type="ECO:0000256" key="2">
    <source>
        <dbReference type="ARBA" id="ARBA00022692"/>
    </source>
</evidence>
<organism evidence="8 9">
    <name type="scientific">Persicitalea jodogahamensis</name>
    <dbReference type="NCBI Taxonomy" id="402147"/>
    <lineage>
        <taxon>Bacteria</taxon>
        <taxon>Pseudomonadati</taxon>
        <taxon>Bacteroidota</taxon>
        <taxon>Cytophagia</taxon>
        <taxon>Cytophagales</taxon>
        <taxon>Spirosomataceae</taxon>
        <taxon>Persicitalea</taxon>
    </lineage>
</organism>
<accession>A0A8J3D2V8</accession>
<dbReference type="InterPro" id="IPR002541">
    <property type="entry name" value="Cyt_c_assembly"/>
</dbReference>